<sequence>MIRSTLKVAAATLVLVVAAPLFAQTPPPAPGAPTKEMQIRRLSPGMQFHGDRFEGMSPEGRAILREAMKPQVTPQDREAVKAARKKVLGLIAADRLDVSAVRSAQAAERDLVVKQHERQQAAMLAAYQKLSAADRKAFAGGMRDREERMLDSLKKSRERMEEMEKRIRERMKERETGSVVLDDFLPMQPIAYTAGR</sequence>
<feature type="coiled-coil region" evidence="1">
    <location>
        <begin position="143"/>
        <end position="173"/>
    </location>
</feature>
<dbReference type="RefSeq" id="WP_380863331.1">
    <property type="nucleotide sequence ID" value="NZ_JBHRXV010000011.1"/>
</dbReference>
<name>A0ABV7XDA8_9SPHN</name>
<feature type="signal peptide" evidence="2">
    <location>
        <begin position="1"/>
        <end position="23"/>
    </location>
</feature>
<evidence type="ECO:0000256" key="2">
    <source>
        <dbReference type="SAM" id="SignalP"/>
    </source>
</evidence>
<keyword evidence="4" id="KW-1185">Reference proteome</keyword>
<accession>A0ABV7XDA8</accession>
<evidence type="ECO:0000313" key="3">
    <source>
        <dbReference type="EMBL" id="MFC3714160.1"/>
    </source>
</evidence>
<protein>
    <submittedName>
        <fullName evidence="3">Periplasmic heavy metal sensor</fullName>
    </submittedName>
</protein>
<dbReference type="EMBL" id="JBHRXV010000011">
    <property type="protein sequence ID" value="MFC3714160.1"/>
    <property type="molecule type" value="Genomic_DNA"/>
</dbReference>
<comment type="caution">
    <text evidence="3">The sequence shown here is derived from an EMBL/GenBank/DDBJ whole genome shotgun (WGS) entry which is preliminary data.</text>
</comment>
<keyword evidence="1" id="KW-0175">Coiled coil</keyword>
<dbReference type="Proteomes" id="UP001595615">
    <property type="component" value="Unassembled WGS sequence"/>
</dbReference>
<feature type="chain" id="PRO_5046831022" evidence="2">
    <location>
        <begin position="24"/>
        <end position="196"/>
    </location>
</feature>
<proteinExistence type="predicted"/>
<dbReference type="Pfam" id="PF13801">
    <property type="entry name" value="Metal_resist"/>
    <property type="match status" value="1"/>
</dbReference>
<evidence type="ECO:0000256" key="1">
    <source>
        <dbReference type="SAM" id="Coils"/>
    </source>
</evidence>
<reference evidence="4" key="1">
    <citation type="journal article" date="2019" name="Int. J. Syst. Evol. Microbiol.">
        <title>The Global Catalogue of Microorganisms (GCM) 10K type strain sequencing project: providing services to taxonomists for standard genome sequencing and annotation.</title>
        <authorList>
            <consortium name="The Broad Institute Genomics Platform"/>
            <consortium name="The Broad Institute Genome Sequencing Center for Infectious Disease"/>
            <person name="Wu L."/>
            <person name="Ma J."/>
        </authorList>
    </citation>
    <scope>NUCLEOTIDE SEQUENCE [LARGE SCALE GENOMIC DNA]</scope>
    <source>
        <strain evidence="4">KCTC 42644</strain>
    </source>
</reference>
<keyword evidence="2" id="KW-0732">Signal</keyword>
<gene>
    <name evidence="3" type="ORF">ACFOMD_16435</name>
</gene>
<evidence type="ECO:0000313" key="4">
    <source>
        <dbReference type="Proteomes" id="UP001595615"/>
    </source>
</evidence>
<organism evidence="3 4">
    <name type="scientific">Sphingoaurantiacus capsulatus</name>
    <dbReference type="NCBI Taxonomy" id="1771310"/>
    <lineage>
        <taxon>Bacteria</taxon>
        <taxon>Pseudomonadati</taxon>
        <taxon>Pseudomonadota</taxon>
        <taxon>Alphaproteobacteria</taxon>
        <taxon>Sphingomonadales</taxon>
        <taxon>Sphingosinicellaceae</taxon>
        <taxon>Sphingoaurantiacus</taxon>
    </lineage>
</organism>
<dbReference type="InterPro" id="IPR025961">
    <property type="entry name" value="Metal_resist"/>
</dbReference>